<dbReference type="SFLD" id="SFLDS00019">
    <property type="entry name" value="Glutathione_Transferase_(cytos"/>
    <property type="match status" value="1"/>
</dbReference>
<dbReference type="Gene3D" id="1.20.1050.10">
    <property type="match status" value="1"/>
</dbReference>
<evidence type="ECO:0000259" key="5">
    <source>
        <dbReference type="PROSITE" id="PS50404"/>
    </source>
</evidence>
<dbReference type="PANTHER" id="PTHR43900:SF3">
    <property type="entry name" value="GLUTATHIONE S-TRANSFERASE RHO"/>
    <property type="match status" value="1"/>
</dbReference>
<dbReference type="PROSITE" id="PS50405">
    <property type="entry name" value="GST_CTER"/>
    <property type="match status" value="1"/>
</dbReference>
<dbReference type="GO" id="GO:0004364">
    <property type="term" value="F:glutathione transferase activity"/>
    <property type="evidence" value="ECO:0007669"/>
    <property type="project" value="UniProtKB-EC"/>
</dbReference>
<evidence type="ECO:0000313" key="8">
    <source>
        <dbReference type="Proteomes" id="UP001221757"/>
    </source>
</evidence>
<keyword evidence="2" id="KW-0808">Transferase</keyword>
<dbReference type="InterPro" id="IPR036282">
    <property type="entry name" value="Glutathione-S-Trfase_C_sf"/>
</dbReference>
<comment type="similarity">
    <text evidence="4">Belongs to the GST superfamily.</text>
</comment>
<gene>
    <name evidence="7" type="ORF">B0H17DRAFT_1163438</name>
</gene>
<evidence type="ECO:0000256" key="2">
    <source>
        <dbReference type="ARBA" id="ARBA00022679"/>
    </source>
</evidence>
<dbReference type="Gene3D" id="3.40.30.10">
    <property type="entry name" value="Glutaredoxin"/>
    <property type="match status" value="1"/>
</dbReference>
<dbReference type="Pfam" id="PF00043">
    <property type="entry name" value="GST_C"/>
    <property type="match status" value="1"/>
</dbReference>
<dbReference type="SFLD" id="SFLDG00358">
    <property type="entry name" value="Main_(cytGST)"/>
    <property type="match status" value="1"/>
</dbReference>
<comment type="catalytic activity">
    <reaction evidence="3">
        <text>RX + glutathione = an S-substituted glutathione + a halide anion + H(+)</text>
        <dbReference type="Rhea" id="RHEA:16437"/>
        <dbReference type="ChEBI" id="CHEBI:15378"/>
        <dbReference type="ChEBI" id="CHEBI:16042"/>
        <dbReference type="ChEBI" id="CHEBI:17792"/>
        <dbReference type="ChEBI" id="CHEBI:57925"/>
        <dbReference type="ChEBI" id="CHEBI:90779"/>
        <dbReference type="EC" id="2.5.1.18"/>
    </reaction>
</comment>
<evidence type="ECO:0000256" key="1">
    <source>
        <dbReference type="ARBA" id="ARBA00012452"/>
    </source>
</evidence>
<name>A0AAD7G4S0_MYCRO</name>
<dbReference type="GO" id="GO:0005737">
    <property type="term" value="C:cytoplasm"/>
    <property type="evidence" value="ECO:0007669"/>
    <property type="project" value="TreeGrafter"/>
</dbReference>
<protein>
    <recommendedName>
        <fullName evidence="1">glutathione transferase</fullName>
        <ecNumber evidence="1">2.5.1.18</ecNumber>
    </recommendedName>
</protein>
<evidence type="ECO:0000256" key="4">
    <source>
        <dbReference type="RuleBase" id="RU003494"/>
    </source>
</evidence>
<dbReference type="EC" id="2.5.1.18" evidence="1"/>
<keyword evidence="8" id="KW-1185">Reference proteome</keyword>
<evidence type="ECO:0000256" key="3">
    <source>
        <dbReference type="ARBA" id="ARBA00047960"/>
    </source>
</evidence>
<organism evidence="7 8">
    <name type="scientific">Mycena rosella</name>
    <name type="common">Pink bonnet</name>
    <name type="synonym">Agaricus rosellus</name>
    <dbReference type="NCBI Taxonomy" id="1033263"/>
    <lineage>
        <taxon>Eukaryota</taxon>
        <taxon>Fungi</taxon>
        <taxon>Dikarya</taxon>
        <taxon>Basidiomycota</taxon>
        <taxon>Agaricomycotina</taxon>
        <taxon>Agaricomycetes</taxon>
        <taxon>Agaricomycetidae</taxon>
        <taxon>Agaricales</taxon>
        <taxon>Marasmiineae</taxon>
        <taxon>Mycenaceae</taxon>
        <taxon>Mycena</taxon>
    </lineage>
</organism>
<dbReference type="Pfam" id="PF02798">
    <property type="entry name" value="GST_N"/>
    <property type="match status" value="1"/>
</dbReference>
<sequence>MVLKLYSGARAGGGSGIVALVLAEKQIPFEHVFVDMANGAHKSPEFLAKHPFGQIPVIDDDGFILYESRAICRYLAEKYADQGTPLLPTRLEDKALFEQAASVEFANFHPQVLKVMNESFSKKRQGLPVDEAALAQIVSELSAKLDVYEVILGKQKFLAGNELTLADLFHLSSAPFLAGGGVDIMTSKGPNVTRWWNELIQRPAWIKLREEGITGTAS</sequence>
<reference evidence="7" key="1">
    <citation type="submission" date="2023-03" db="EMBL/GenBank/DDBJ databases">
        <title>Massive genome expansion in bonnet fungi (Mycena s.s.) driven by repeated elements and novel gene families across ecological guilds.</title>
        <authorList>
            <consortium name="Lawrence Berkeley National Laboratory"/>
            <person name="Harder C.B."/>
            <person name="Miyauchi S."/>
            <person name="Viragh M."/>
            <person name="Kuo A."/>
            <person name="Thoen E."/>
            <person name="Andreopoulos B."/>
            <person name="Lu D."/>
            <person name="Skrede I."/>
            <person name="Drula E."/>
            <person name="Henrissat B."/>
            <person name="Morin E."/>
            <person name="Kohler A."/>
            <person name="Barry K."/>
            <person name="LaButti K."/>
            <person name="Morin E."/>
            <person name="Salamov A."/>
            <person name="Lipzen A."/>
            <person name="Mereny Z."/>
            <person name="Hegedus B."/>
            <person name="Baldrian P."/>
            <person name="Stursova M."/>
            <person name="Weitz H."/>
            <person name="Taylor A."/>
            <person name="Grigoriev I.V."/>
            <person name="Nagy L.G."/>
            <person name="Martin F."/>
            <person name="Kauserud H."/>
        </authorList>
    </citation>
    <scope>NUCLEOTIDE SEQUENCE</scope>
    <source>
        <strain evidence="7">CBHHK067</strain>
    </source>
</reference>
<evidence type="ECO:0000259" key="6">
    <source>
        <dbReference type="PROSITE" id="PS50405"/>
    </source>
</evidence>
<dbReference type="SUPFAM" id="SSF47616">
    <property type="entry name" value="GST C-terminal domain-like"/>
    <property type="match status" value="1"/>
</dbReference>
<dbReference type="PROSITE" id="PS50404">
    <property type="entry name" value="GST_NTER"/>
    <property type="match status" value="1"/>
</dbReference>
<dbReference type="AlphaFoldDB" id="A0AAD7G4S0"/>
<dbReference type="InterPro" id="IPR004045">
    <property type="entry name" value="Glutathione_S-Trfase_N"/>
</dbReference>
<dbReference type="GO" id="GO:0043295">
    <property type="term" value="F:glutathione binding"/>
    <property type="evidence" value="ECO:0007669"/>
    <property type="project" value="TreeGrafter"/>
</dbReference>
<dbReference type="GO" id="GO:0006749">
    <property type="term" value="P:glutathione metabolic process"/>
    <property type="evidence" value="ECO:0007669"/>
    <property type="project" value="TreeGrafter"/>
</dbReference>
<dbReference type="EMBL" id="JARKIE010000313">
    <property type="protein sequence ID" value="KAJ7655338.1"/>
    <property type="molecule type" value="Genomic_DNA"/>
</dbReference>
<accession>A0AAD7G4S0</accession>
<comment type="caution">
    <text evidence="7">The sequence shown here is derived from an EMBL/GenBank/DDBJ whole genome shotgun (WGS) entry which is preliminary data.</text>
</comment>
<feature type="domain" description="GST N-terminal" evidence="5">
    <location>
        <begin position="2"/>
        <end position="83"/>
    </location>
</feature>
<dbReference type="FunFam" id="3.40.30.10:FF:000039">
    <property type="entry name" value="Glutathione S-transferase domain"/>
    <property type="match status" value="1"/>
</dbReference>
<dbReference type="SUPFAM" id="SSF52833">
    <property type="entry name" value="Thioredoxin-like"/>
    <property type="match status" value="1"/>
</dbReference>
<dbReference type="Proteomes" id="UP001221757">
    <property type="component" value="Unassembled WGS sequence"/>
</dbReference>
<feature type="domain" description="GST C-terminal" evidence="6">
    <location>
        <begin position="90"/>
        <end position="218"/>
    </location>
</feature>
<dbReference type="InterPro" id="IPR004046">
    <property type="entry name" value="GST_C"/>
</dbReference>
<dbReference type="InterPro" id="IPR010987">
    <property type="entry name" value="Glutathione-S-Trfase_C-like"/>
</dbReference>
<dbReference type="InterPro" id="IPR036249">
    <property type="entry name" value="Thioredoxin-like_sf"/>
</dbReference>
<proteinExistence type="inferred from homology"/>
<dbReference type="PANTHER" id="PTHR43900">
    <property type="entry name" value="GLUTATHIONE S-TRANSFERASE RHO"/>
    <property type="match status" value="1"/>
</dbReference>
<dbReference type="InterPro" id="IPR040079">
    <property type="entry name" value="Glutathione_S-Trfase"/>
</dbReference>
<evidence type="ECO:0000313" key="7">
    <source>
        <dbReference type="EMBL" id="KAJ7655338.1"/>
    </source>
</evidence>